<dbReference type="Proteomes" id="UP000194800">
    <property type="component" value="Unassembled WGS sequence"/>
</dbReference>
<evidence type="ECO:0000256" key="1">
    <source>
        <dbReference type="SAM" id="MobiDB-lite"/>
    </source>
</evidence>
<feature type="region of interest" description="Disordered" evidence="1">
    <location>
        <begin position="121"/>
        <end position="153"/>
    </location>
</feature>
<dbReference type="EMBL" id="NARP01000001">
    <property type="protein sequence ID" value="OTQ01629.1"/>
    <property type="molecule type" value="Genomic_DNA"/>
</dbReference>
<dbReference type="RefSeq" id="WP_086300409.1">
    <property type="nucleotide sequence ID" value="NZ_MZNE01000041.1"/>
</dbReference>
<accession>A0A242NLW4</accession>
<gene>
    <name evidence="3" type="ORF">B6C91_02880</name>
    <name evidence="2" type="ORF">B6D08_00055</name>
</gene>
<protein>
    <submittedName>
        <fullName evidence="2">Uncharacterized protein</fullName>
    </submittedName>
</protein>
<evidence type="ECO:0000313" key="4">
    <source>
        <dbReference type="Proteomes" id="UP000194800"/>
    </source>
</evidence>
<dbReference type="AlphaFoldDB" id="A0A242NLW4"/>
<proteinExistence type="predicted"/>
<evidence type="ECO:0000313" key="5">
    <source>
        <dbReference type="Proteomes" id="UP000194977"/>
    </source>
</evidence>
<sequence>MSELDICKRLKQVMKRAEQLNRMQLVVGIPNDGKSRKDSGEITNAELGVIHEFGVPERGIPERSFMRSTASEESENLGNLTNVMVSECLSGQITPRKVFSEIGAYLRGQIVEKITDGEFQPNTAETTRRKLAPVKDKKKRRAPDANKPLIDTGQLRASITYEVREK</sequence>
<dbReference type="Proteomes" id="UP000194977">
    <property type="component" value="Unassembled WGS sequence"/>
</dbReference>
<reference evidence="4 5" key="1">
    <citation type="submission" date="2017-03" db="EMBL/GenBank/DDBJ databases">
        <title>Comparative genomics of honeybee gut symbionts reveal geographically distinct and subgroup specific antibiotic resistance.</title>
        <authorList>
            <person name="Ludvigsen J."/>
            <person name="Porcellato D."/>
            <person name="Labee-Lund T.M."/>
            <person name="Amdam G.V."/>
            <person name="Rudi K."/>
        </authorList>
    </citation>
    <scope>NUCLEOTIDE SEQUENCE [LARGE SCALE GENOMIC DNA]</scope>
    <source>
        <strain evidence="2 5">A-7-12</strain>
        <strain evidence="3 4">A-9-12</strain>
    </source>
</reference>
<dbReference type="OrthoDB" id="7028390at2"/>
<name>A0A242NLW4_9GAMM</name>
<keyword evidence="4" id="KW-1185">Reference proteome</keyword>
<evidence type="ECO:0000313" key="2">
    <source>
        <dbReference type="EMBL" id="OTQ01629.1"/>
    </source>
</evidence>
<organism evidence="2 5">
    <name type="scientific">Gilliamella apicola</name>
    <dbReference type="NCBI Taxonomy" id="1196095"/>
    <lineage>
        <taxon>Bacteria</taxon>
        <taxon>Pseudomonadati</taxon>
        <taxon>Pseudomonadota</taxon>
        <taxon>Gammaproteobacteria</taxon>
        <taxon>Orbales</taxon>
        <taxon>Orbaceae</taxon>
        <taxon>Gilliamella</taxon>
    </lineage>
</organism>
<comment type="caution">
    <text evidence="2">The sequence shown here is derived from an EMBL/GenBank/DDBJ whole genome shotgun (WGS) entry which is preliminary data.</text>
</comment>
<feature type="compositionally biased region" description="Basic residues" evidence="1">
    <location>
        <begin position="129"/>
        <end position="141"/>
    </location>
</feature>
<evidence type="ECO:0000313" key="3">
    <source>
        <dbReference type="EMBL" id="OTQ11295.1"/>
    </source>
</evidence>
<dbReference type="EMBL" id="NART01000007">
    <property type="protein sequence ID" value="OTQ11295.1"/>
    <property type="molecule type" value="Genomic_DNA"/>
</dbReference>